<organism evidence="4 5">
    <name type="scientific">Stegodyphus mimosarum</name>
    <name type="common">African social velvet spider</name>
    <dbReference type="NCBI Taxonomy" id="407821"/>
    <lineage>
        <taxon>Eukaryota</taxon>
        <taxon>Metazoa</taxon>
        <taxon>Ecdysozoa</taxon>
        <taxon>Arthropoda</taxon>
        <taxon>Chelicerata</taxon>
        <taxon>Arachnida</taxon>
        <taxon>Araneae</taxon>
        <taxon>Araneomorphae</taxon>
        <taxon>Entelegynae</taxon>
        <taxon>Eresoidea</taxon>
        <taxon>Eresidae</taxon>
        <taxon>Stegodyphus</taxon>
    </lineage>
</organism>
<dbReference type="GO" id="GO:0019933">
    <property type="term" value="P:cAMP-mediated signaling"/>
    <property type="evidence" value="ECO:0007669"/>
    <property type="project" value="TreeGrafter"/>
</dbReference>
<comment type="similarity">
    <text evidence="1">Belongs to the CAP family.</text>
</comment>
<evidence type="ECO:0000313" key="4">
    <source>
        <dbReference type="EMBL" id="KFM79851.1"/>
    </source>
</evidence>
<dbReference type="PANTHER" id="PTHR10652:SF0">
    <property type="entry name" value="ADENYLYL CYCLASE-ASSOCIATED PROTEIN"/>
    <property type="match status" value="1"/>
</dbReference>
<dbReference type="Pfam" id="PF08603">
    <property type="entry name" value="CAP_C"/>
    <property type="match status" value="1"/>
</dbReference>
<dbReference type="GO" id="GO:0008179">
    <property type="term" value="F:adenylate cyclase binding"/>
    <property type="evidence" value="ECO:0007669"/>
    <property type="project" value="TreeGrafter"/>
</dbReference>
<dbReference type="OrthoDB" id="1601at2759"/>
<dbReference type="PANTHER" id="PTHR10652">
    <property type="entry name" value="ADENYLYL CYCLASE-ASSOCIATED PROTEIN"/>
    <property type="match status" value="1"/>
</dbReference>
<dbReference type="GO" id="GO:0005737">
    <property type="term" value="C:cytoplasm"/>
    <property type="evidence" value="ECO:0007669"/>
    <property type="project" value="TreeGrafter"/>
</dbReference>
<dbReference type="PROSITE" id="PS51329">
    <property type="entry name" value="C_CAP_COFACTOR_C"/>
    <property type="match status" value="1"/>
</dbReference>
<dbReference type="AlphaFoldDB" id="A0A087UR62"/>
<dbReference type="InterPro" id="IPR013912">
    <property type="entry name" value="Adenylate_cyclase-assoc_CAP_C"/>
</dbReference>
<dbReference type="InterPro" id="IPR053950">
    <property type="entry name" value="CAP_N"/>
</dbReference>
<dbReference type="Proteomes" id="UP000054359">
    <property type="component" value="Unassembled WGS sequence"/>
</dbReference>
<dbReference type="EMBL" id="KK121159">
    <property type="protein sequence ID" value="KFM79851.1"/>
    <property type="molecule type" value="Genomic_DNA"/>
</dbReference>
<accession>A0A087UR62</accession>
<feature type="non-terminal residue" evidence="4">
    <location>
        <position position="410"/>
    </location>
</feature>
<dbReference type="SMART" id="SM00673">
    <property type="entry name" value="CARP"/>
    <property type="match status" value="2"/>
</dbReference>
<feature type="domain" description="C-CAP/cofactor C-like" evidence="3">
    <location>
        <begin position="276"/>
        <end position="410"/>
    </location>
</feature>
<dbReference type="Gene3D" id="2.160.20.70">
    <property type="match status" value="1"/>
</dbReference>
<dbReference type="InterPro" id="IPR016098">
    <property type="entry name" value="CAP/MinC_C"/>
</dbReference>
<dbReference type="OMA" id="KSQQTHK"/>
<dbReference type="STRING" id="407821.A0A087UR62"/>
<dbReference type="InterPro" id="IPR017901">
    <property type="entry name" value="C-CAP_CF_C-like"/>
</dbReference>
<dbReference type="SUPFAM" id="SSF101278">
    <property type="entry name" value="N-terminal domain of adenylylcyclase associated protein, CAP"/>
    <property type="match status" value="1"/>
</dbReference>
<dbReference type="FunFam" id="1.25.40.330:FF:000001">
    <property type="entry name" value="Adenylyl cyclase-associated protein"/>
    <property type="match status" value="1"/>
</dbReference>
<reference evidence="4 5" key="1">
    <citation type="submission" date="2013-11" db="EMBL/GenBank/DDBJ databases">
        <title>Genome sequencing of Stegodyphus mimosarum.</title>
        <authorList>
            <person name="Bechsgaard J."/>
        </authorList>
    </citation>
    <scope>NUCLEOTIDE SEQUENCE [LARGE SCALE GENOMIC DNA]</scope>
</reference>
<dbReference type="GO" id="GO:0003779">
    <property type="term" value="F:actin binding"/>
    <property type="evidence" value="ECO:0007669"/>
    <property type="project" value="InterPro"/>
</dbReference>
<dbReference type="GO" id="GO:0007015">
    <property type="term" value="P:actin filament organization"/>
    <property type="evidence" value="ECO:0007669"/>
    <property type="project" value="TreeGrafter"/>
</dbReference>
<name>A0A087UR62_STEMI</name>
<evidence type="ECO:0000259" key="3">
    <source>
        <dbReference type="PROSITE" id="PS51329"/>
    </source>
</evidence>
<proteinExistence type="inferred from homology"/>
<dbReference type="SUPFAM" id="SSF69340">
    <property type="entry name" value="C-terminal domain of adenylylcyclase associated protein"/>
    <property type="match status" value="1"/>
</dbReference>
<evidence type="ECO:0000256" key="1">
    <source>
        <dbReference type="ARBA" id="ARBA00007659"/>
    </source>
</evidence>
<evidence type="ECO:0000256" key="2">
    <source>
        <dbReference type="SAM" id="MobiDB-lite"/>
    </source>
</evidence>
<dbReference type="InterPro" id="IPR001837">
    <property type="entry name" value="Adenylate_cyclase-assoc_CAP"/>
</dbReference>
<dbReference type="InterPro" id="IPR036223">
    <property type="entry name" value="CAP_C_sf"/>
</dbReference>
<sequence length="410" mass="45566">MENRPSRVLEEFEKIIEGAVDEFIAAAKVLGEPLTTLADMAREAFLRERDIISFGIKSLPPPQPDSYSDTYVPLITTIGHIQDLRNRNRQCQEFFNHMSVVSESIDALKWIPVRPAPTQYIREVKESADYYGNRVLSSNKGDPRHMNFINKWKEVLRALEQYVKDYHLTGFSWGCAVDPVQREARQVHGAVPPAPPPPPPNVYDPLAGGDNRHALLEQLNQGVDIVRMLKPVKLGDGQEQAPHAHAPVAARGDAPISRGPAPGLTTPSPRLSGSAPRNIEEPPKFILEGRKWRVDYQKNHLGMVIDSDDMSQSLAMFRCENSSLEVRKKINGVTIDTCKKTNIALNAVISSVELIRCQRVQVQCNGHVPLMSIDNSDSVQVFLPKEARGIEIVSSKSSSCNVCLLEPDGT</sequence>
<dbReference type="Pfam" id="PF21938">
    <property type="entry name" value="CAP_N"/>
    <property type="match status" value="1"/>
</dbReference>
<feature type="region of interest" description="Disordered" evidence="2">
    <location>
        <begin position="236"/>
        <end position="280"/>
    </location>
</feature>
<gene>
    <name evidence="4" type="ORF">X975_12264</name>
</gene>
<dbReference type="Gene3D" id="1.25.40.330">
    <property type="entry name" value="Adenylate cyclase-associated CAP, N-terminal domain"/>
    <property type="match status" value="1"/>
</dbReference>
<dbReference type="InterPro" id="IPR006599">
    <property type="entry name" value="CARP_motif"/>
</dbReference>
<dbReference type="InterPro" id="IPR036222">
    <property type="entry name" value="CAP_N_sf"/>
</dbReference>
<protein>
    <submittedName>
        <fullName evidence="4">Adenylyl cyclase-associated protein 2</fullName>
    </submittedName>
</protein>
<evidence type="ECO:0000313" key="5">
    <source>
        <dbReference type="Proteomes" id="UP000054359"/>
    </source>
</evidence>
<keyword evidence="5" id="KW-1185">Reference proteome</keyword>